<sequence length="351" mass="37155">MTGAALFVGNDGQVTTRRDLPPVTARDDEILIDVLYSGVNPADLKTVQFTNYRNSVLGTDFCGKVLDCPALVDSGLSVGDVVAGQTIVQGQYSKDYGAHKPRISTPRVSLFKVPENMAHSDAAAITTVTHTASDALYNNFKLPLPGSASGIVQGTLVVWGGGTAVGLSAIQLARASGVTNIITTASPSRHDLLRGLGATECFDYKDADVSDKVKQAVITAGHSRVWGFETVGSPGSSQLLLDALSNIAGKVQFSWAIATGAQRPPSESVLGSRDYDIVFEVAGGRHVIPADPEKAANMWAALDWVVKNYGKGFELPVIRVFEGTGENALEEMETVSKQGAFGKLVLKHPIR</sequence>
<dbReference type="STRING" id="1445577.A0A010R3M8"/>
<dbReference type="PANTHER" id="PTHR45348">
    <property type="entry name" value="HYPOTHETICAL OXIDOREDUCTASE (EUROFUNG)"/>
    <property type="match status" value="1"/>
</dbReference>
<gene>
    <name evidence="4" type="ORF">CFIO01_06518</name>
</gene>
<organism evidence="4 5">
    <name type="scientific">Colletotrichum fioriniae PJ7</name>
    <dbReference type="NCBI Taxonomy" id="1445577"/>
    <lineage>
        <taxon>Eukaryota</taxon>
        <taxon>Fungi</taxon>
        <taxon>Dikarya</taxon>
        <taxon>Ascomycota</taxon>
        <taxon>Pezizomycotina</taxon>
        <taxon>Sordariomycetes</taxon>
        <taxon>Hypocreomycetidae</taxon>
        <taxon>Glomerellales</taxon>
        <taxon>Glomerellaceae</taxon>
        <taxon>Colletotrichum</taxon>
        <taxon>Colletotrichum acutatum species complex</taxon>
    </lineage>
</organism>
<evidence type="ECO:0000313" key="4">
    <source>
        <dbReference type="EMBL" id="EXF74841.1"/>
    </source>
</evidence>
<dbReference type="CDD" id="cd08249">
    <property type="entry name" value="enoyl_reductase_like"/>
    <property type="match status" value="1"/>
</dbReference>
<dbReference type="Pfam" id="PF00107">
    <property type="entry name" value="ADH_zinc_N"/>
    <property type="match status" value="1"/>
</dbReference>
<protein>
    <recommendedName>
        <fullName evidence="3">Enoyl reductase (ER) domain-containing protein</fullName>
    </recommendedName>
</protein>
<dbReference type="Pfam" id="PF08240">
    <property type="entry name" value="ADH_N"/>
    <property type="match status" value="1"/>
</dbReference>
<dbReference type="SUPFAM" id="SSF50129">
    <property type="entry name" value="GroES-like"/>
    <property type="match status" value="1"/>
</dbReference>
<dbReference type="InterPro" id="IPR020843">
    <property type="entry name" value="ER"/>
</dbReference>
<feature type="domain" description="Enoyl reductase (ER)" evidence="3">
    <location>
        <begin position="9"/>
        <end position="346"/>
    </location>
</feature>
<dbReference type="InterPro" id="IPR013154">
    <property type="entry name" value="ADH-like_N"/>
</dbReference>
<dbReference type="EMBL" id="JARH01000941">
    <property type="protein sequence ID" value="EXF74841.1"/>
    <property type="molecule type" value="Genomic_DNA"/>
</dbReference>
<dbReference type="Gene3D" id="3.40.50.720">
    <property type="entry name" value="NAD(P)-binding Rossmann-like Domain"/>
    <property type="match status" value="1"/>
</dbReference>
<dbReference type="InterPro" id="IPR047122">
    <property type="entry name" value="Trans-enoyl_RdTase-like"/>
</dbReference>
<dbReference type="InterPro" id="IPR036291">
    <property type="entry name" value="NAD(P)-bd_dom_sf"/>
</dbReference>
<reference evidence="4 5" key="1">
    <citation type="submission" date="2014-02" db="EMBL/GenBank/DDBJ databases">
        <title>The genome sequence of Colletotrichum fioriniae PJ7.</title>
        <authorList>
            <person name="Baroncelli R."/>
            <person name="Thon M.R."/>
        </authorList>
    </citation>
    <scope>NUCLEOTIDE SEQUENCE [LARGE SCALE GENOMIC DNA]</scope>
    <source>
        <strain evidence="4 5">PJ7</strain>
    </source>
</reference>
<dbReference type="InterPro" id="IPR011032">
    <property type="entry name" value="GroES-like_sf"/>
</dbReference>
<evidence type="ECO:0000313" key="5">
    <source>
        <dbReference type="Proteomes" id="UP000020467"/>
    </source>
</evidence>
<dbReference type="GO" id="GO:0016651">
    <property type="term" value="F:oxidoreductase activity, acting on NAD(P)H"/>
    <property type="evidence" value="ECO:0007669"/>
    <property type="project" value="InterPro"/>
</dbReference>
<accession>A0A010R3M8</accession>
<dbReference type="Proteomes" id="UP000020467">
    <property type="component" value="Unassembled WGS sequence"/>
</dbReference>
<keyword evidence="5" id="KW-1185">Reference proteome</keyword>
<evidence type="ECO:0000259" key="3">
    <source>
        <dbReference type="SMART" id="SM00829"/>
    </source>
</evidence>
<name>A0A010R3M8_9PEZI</name>
<comment type="caution">
    <text evidence="4">The sequence shown here is derived from an EMBL/GenBank/DDBJ whole genome shotgun (WGS) entry which is preliminary data.</text>
</comment>
<dbReference type="AlphaFoldDB" id="A0A010R3M8"/>
<dbReference type="InterPro" id="IPR013149">
    <property type="entry name" value="ADH-like_C"/>
</dbReference>
<comment type="similarity">
    <text evidence="1">Belongs to the zinc-containing alcohol dehydrogenase family.</text>
</comment>
<dbReference type="KEGG" id="cfj:CFIO01_06518"/>
<evidence type="ECO:0000256" key="2">
    <source>
        <dbReference type="ARBA" id="ARBA00023002"/>
    </source>
</evidence>
<dbReference type="PANTHER" id="PTHR45348:SF7">
    <property type="entry name" value="ZINC BINDING OXIDOREDUCTASE, PUTATIVE-RELATED"/>
    <property type="match status" value="1"/>
</dbReference>
<dbReference type="OrthoDB" id="10257049at2759"/>
<dbReference type="eggNOG" id="KOG1198">
    <property type="taxonomic scope" value="Eukaryota"/>
</dbReference>
<evidence type="ECO:0000256" key="1">
    <source>
        <dbReference type="ARBA" id="ARBA00008072"/>
    </source>
</evidence>
<proteinExistence type="inferred from homology"/>
<dbReference type="Gene3D" id="3.90.180.10">
    <property type="entry name" value="Medium-chain alcohol dehydrogenases, catalytic domain"/>
    <property type="match status" value="1"/>
</dbReference>
<keyword evidence="2" id="KW-0560">Oxidoreductase</keyword>
<dbReference type="HOGENOM" id="CLU_026673_16_3_1"/>
<dbReference type="SMART" id="SM00829">
    <property type="entry name" value="PKS_ER"/>
    <property type="match status" value="1"/>
</dbReference>
<dbReference type="SUPFAM" id="SSF51735">
    <property type="entry name" value="NAD(P)-binding Rossmann-fold domains"/>
    <property type="match status" value="1"/>
</dbReference>